<dbReference type="PANTHER" id="PTHR48011:SF4">
    <property type="entry name" value="MITOGEN-ACTIVATED PROTEIN KINASE KINASE KINASE 19"/>
    <property type="match status" value="1"/>
</dbReference>
<keyword evidence="3" id="KW-0418">Kinase</keyword>
<keyword evidence="3" id="KW-0808">Transferase</keyword>
<evidence type="ECO:0000313" key="3">
    <source>
        <dbReference type="EMBL" id="SMC67311.1"/>
    </source>
</evidence>
<dbReference type="AlphaFoldDB" id="A0A1Y5X366"/>
<evidence type="ECO:0000256" key="1">
    <source>
        <dbReference type="SAM" id="MobiDB-lite"/>
    </source>
</evidence>
<dbReference type="PROSITE" id="PS50011">
    <property type="entry name" value="PROTEIN_KINASE_DOM"/>
    <property type="match status" value="1"/>
</dbReference>
<evidence type="ECO:0000313" key="4">
    <source>
        <dbReference type="Proteomes" id="UP000192674"/>
    </source>
</evidence>
<dbReference type="GO" id="GO:0007165">
    <property type="term" value="P:signal transduction"/>
    <property type="evidence" value="ECO:0007669"/>
    <property type="project" value="TreeGrafter"/>
</dbReference>
<organism evidence="3 4">
    <name type="scientific">Kibdelosporangium aridum</name>
    <dbReference type="NCBI Taxonomy" id="2030"/>
    <lineage>
        <taxon>Bacteria</taxon>
        <taxon>Bacillati</taxon>
        <taxon>Actinomycetota</taxon>
        <taxon>Actinomycetes</taxon>
        <taxon>Pseudonocardiales</taxon>
        <taxon>Pseudonocardiaceae</taxon>
        <taxon>Kibdelosporangium</taxon>
    </lineage>
</organism>
<reference evidence="3 4" key="1">
    <citation type="submission" date="2017-04" db="EMBL/GenBank/DDBJ databases">
        <authorList>
            <person name="Afonso C.L."/>
            <person name="Miller P.J."/>
            <person name="Scott M.A."/>
            <person name="Spackman E."/>
            <person name="Goraichik I."/>
            <person name="Dimitrov K.M."/>
            <person name="Suarez D.L."/>
            <person name="Swayne D.E."/>
        </authorList>
    </citation>
    <scope>NUCLEOTIDE SEQUENCE [LARGE SCALE GENOMIC DNA]</scope>
    <source>
        <strain evidence="3 4">DSM 43828</strain>
    </source>
</reference>
<dbReference type="Proteomes" id="UP000192674">
    <property type="component" value="Unassembled WGS sequence"/>
</dbReference>
<dbReference type="GO" id="GO:0004672">
    <property type="term" value="F:protein kinase activity"/>
    <property type="evidence" value="ECO:0007669"/>
    <property type="project" value="InterPro"/>
</dbReference>
<evidence type="ECO:0000259" key="2">
    <source>
        <dbReference type="PROSITE" id="PS50011"/>
    </source>
</evidence>
<dbReference type="InterPro" id="IPR052751">
    <property type="entry name" value="Plant_MAPKKK"/>
</dbReference>
<dbReference type="InterPro" id="IPR000719">
    <property type="entry name" value="Prot_kinase_dom"/>
</dbReference>
<dbReference type="Pfam" id="PF00069">
    <property type="entry name" value="Pkinase"/>
    <property type="match status" value="1"/>
</dbReference>
<feature type="region of interest" description="Disordered" evidence="1">
    <location>
        <begin position="96"/>
        <end position="121"/>
    </location>
</feature>
<dbReference type="SUPFAM" id="SSF56112">
    <property type="entry name" value="Protein kinase-like (PK-like)"/>
    <property type="match status" value="1"/>
</dbReference>
<sequence>MVAEDDTAKLTDLGIARWSEVTLTGDSFAAGTPGYLAPEVADGHEAGAASDVFSLGATLFAAIEGVSPWSGDAGPYVQLRRAAKFELRPARKAGRLAPVLAHAPQPGGPADGGRDQATPGR</sequence>
<feature type="domain" description="Protein kinase" evidence="2">
    <location>
        <begin position="1"/>
        <end position="121"/>
    </location>
</feature>
<dbReference type="InterPro" id="IPR011009">
    <property type="entry name" value="Kinase-like_dom_sf"/>
</dbReference>
<dbReference type="EMBL" id="FWXV01000001">
    <property type="protein sequence ID" value="SMC67311.1"/>
    <property type="molecule type" value="Genomic_DNA"/>
</dbReference>
<dbReference type="Gene3D" id="1.10.510.10">
    <property type="entry name" value="Transferase(Phosphotransferase) domain 1"/>
    <property type="match status" value="1"/>
</dbReference>
<dbReference type="PANTHER" id="PTHR48011">
    <property type="entry name" value="CCR4-NOT TRANSCRIPTIONAL COMPLEX SUBUNIT CAF120-RELATED"/>
    <property type="match status" value="1"/>
</dbReference>
<dbReference type="GO" id="GO:0005524">
    <property type="term" value="F:ATP binding"/>
    <property type="evidence" value="ECO:0007669"/>
    <property type="project" value="InterPro"/>
</dbReference>
<proteinExistence type="predicted"/>
<keyword evidence="4" id="KW-1185">Reference proteome</keyword>
<gene>
    <name evidence="3" type="ORF">SAMN05661093_01404</name>
</gene>
<name>A0A1Y5X366_KIBAR</name>
<accession>A0A1Y5X366</accession>
<protein>
    <submittedName>
        <fullName evidence="3">Protein kinase domain-containing protein</fullName>
    </submittedName>
</protein>